<gene>
    <name evidence="2" type="ORF">K457DRAFT_1363753</name>
    <name evidence="3" type="ORF">K457DRAFT_37374</name>
</gene>
<accession>A0A197JA36</accession>
<feature type="compositionally biased region" description="Low complexity" evidence="1">
    <location>
        <begin position="440"/>
        <end position="458"/>
    </location>
</feature>
<feature type="compositionally biased region" description="Polar residues" evidence="1">
    <location>
        <begin position="459"/>
        <end position="483"/>
    </location>
</feature>
<evidence type="ECO:0000313" key="2">
    <source>
        <dbReference type="EMBL" id="OAQ22000.1"/>
    </source>
</evidence>
<dbReference type="OrthoDB" id="2447841at2759"/>
<name>A0A197JA36_9FUNG</name>
<feature type="compositionally biased region" description="Polar residues" evidence="1">
    <location>
        <begin position="215"/>
        <end position="227"/>
    </location>
</feature>
<protein>
    <submittedName>
        <fullName evidence="2">Uncharacterized protein</fullName>
    </submittedName>
</protein>
<dbReference type="EMBL" id="KV442051">
    <property type="protein sequence ID" value="OAQ28100.1"/>
    <property type="molecule type" value="Genomic_DNA"/>
</dbReference>
<feature type="compositionally biased region" description="Polar residues" evidence="1">
    <location>
        <begin position="156"/>
        <end position="177"/>
    </location>
</feature>
<feature type="compositionally biased region" description="Low complexity" evidence="1">
    <location>
        <begin position="487"/>
        <end position="514"/>
    </location>
</feature>
<feature type="compositionally biased region" description="Low complexity" evidence="1">
    <location>
        <begin position="614"/>
        <end position="628"/>
    </location>
</feature>
<evidence type="ECO:0000313" key="4">
    <source>
        <dbReference type="Proteomes" id="UP000078512"/>
    </source>
</evidence>
<sequence length="657" mass="68023">MDNNNNNNDNNDNNDNNENNNNNEQLDINNTENNNNNNNTTTSTTHSSPTTTYNDIIAAYSFSTTSSAFDSSSRLSTSSSISGWAPPSTSSRARSSSISSQGSNDSVNLDALIAGGSDINEECPLDLEEGDDLMTVDWSKQQQPLFDVSDDEDDNNPVQIQQGQRSRRSTGASFTSSMLYDDRQADDYWDETEVAEDLSQLSMKHSIPEVRGLTSPKQLRAPSSASSRFPDGRNPFDLDADYMDTPSGLASPSSNNHRLSTLSQGSNISNRSSISSIGGSRLQPPGVSRLPGSSAASGLKAPASRLAQPGVRSTGVPQPASRTGLARPSGLQAPKSGLQAPKSGLQAPKSGLQAPRTASGLQAPRTGSSSSLVKPSAAGGRTTAGAAAGSRLVAPGSRVPSKAGSGIAPPSTRSQMAAPGAVKRAGSVATNGRNSTLLPPSTVGSRSASSSTLLARPSANGSRTLTSPQRTGASTPTQLTSPTRGVPSGRLSSSSSYMISPTSSQSSTSSLPSLAQARDTVTPLSQRLSNATGTSQLMRPKAAGAGGATRSLSMYGSSSSLLPTSGRTSQQHYHQDEEADYAVLTPPQSPSSKRVMGNGLPRSGMAMPSRLAAPSVSTSRVPRSTSPTYLARPHTPTSSLPVSRIPSGLISPRAGRS</sequence>
<dbReference type="EMBL" id="KV442320">
    <property type="protein sequence ID" value="OAQ22000.1"/>
    <property type="molecule type" value="Genomic_DNA"/>
</dbReference>
<feature type="compositionally biased region" description="Low complexity" evidence="1">
    <location>
        <begin position="262"/>
        <end position="283"/>
    </location>
</feature>
<keyword evidence="4" id="KW-1185">Reference proteome</keyword>
<feature type="region of interest" description="Disordered" evidence="1">
    <location>
        <begin position="1"/>
        <end position="50"/>
    </location>
</feature>
<feature type="region of interest" description="Disordered" evidence="1">
    <location>
        <begin position="207"/>
        <end position="657"/>
    </location>
</feature>
<feature type="compositionally biased region" description="Polar residues" evidence="1">
    <location>
        <begin position="428"/>
        <end position="439"/>
    </location>
</feature>
<feature type="compositionally biased region" description="Polar residues" evidence="1">
    <location>
        <begin position="248"/>
        <end position="261"/>
    </location>
</feature>
<dbReference type="STRING" id="1314771.A0A197JA36"/>
<dbReference type="AlphaFoldDB" id="A0A197JA36"/>
<feature type="compositionally biased region" description="Polar residues" evidence="1">
    <location>
        <begin position="522"/>
        <end position="537"/>
    </location>
</feature>
<dbReference type="Proteomes" id="UP000078512">
    <property type="component" value="Unassembled WGS sequence"/>
</dbReference>
<feature type="compositionally biased region" description="Low complexity" evidence="1">
    <location>
        <begin position="376"/>
        <end position="391"/>
    </location>
</feature>
<feature type="region of interest" description="Disordered" evidence="1">
    <location>
        <begin position="68"/>
        <end position="106"/>
    </location>
</feature>
<organism evidence="2 4">
    <name type="scientific">Linnemannia elongata AG-77</name>
    <dbReference type="NCBI Taxonomy" id="1314771"/>
    <lineage>
        <taxon>Eukaryota</taxon>
        <taxon>Fungi</taxon>
        <taxon>Fungi incertae sedis</taxon>
        <taxon>Mucoromycota</taxon>
        <taxon>Mortierellomycotina</taxon>
        <taxon>Mortierellomycetes</taxon>
        <taxon>Mortierellales</taxon>
        <taxon>Mortierellaceae</taxon>
        <taxon>Linnemannia</taxon>
    </lineage>
</organism>
<evidence type="ECO:0000256" key="1">
    <source>
        <dbReference type="SAM" id="MobiDB-lite"/>
    </source>
</evidence>
<feature type="compositionally biased region" description="Low complexity" evidence="1">
    <location>
        <begin position="549"/>
        <end position="569"/>
    </location>
</feature>
<reference evidence="2 4" key="1">
    <citation type="submission" date="2016-05" db="EMBL/GenBank/DDBJ databases">
        <title>Genome sequencing reveals origins of a unique bacterial endosymbiosis in the earliest lineages of terrestrial Fungi.</title>
        <authorList>
            <consortium name="DOE Joint Genome Institute"/>
            <person name="Uehling J."/>
            <person name="Gryganskyi A."/>
            <person name="Hameed K."/>
            <person name="Tschaplinski T."/>
            <person name="Misztal P."/>
            <person name="Wu S."/>
            <person name="Desiro A."/>
            <person name="Vande Pol N."/>
            <person name="Du Z.-Y."/>
            <person name="Zienkiewicz A."/>
            <person name="Zienkiewicz K."/>
            <person name="Morin E."/>
            <person name="Tisserant E."/>
            <person name="Splivallo R."/>
            <person name="Hainaut M."/>
            <person name="Henrissat B."/>
            <person name="Ohm R."/>
            <person name="Kuo A."/>
            <person name="Yan J."/>
            <person name="Lipzen A."/>
            <person name="Nolan M."/>
            <person name="Labutti K."/>
            <person name="Barry K."/>
            <person name="Goldstein A."/>
            <person name="Labbe J."/>
            <person name="Schadt C."/>
            <person name="Tuskan G."/>
            <person name="Grigoriev I."/>
            <person name="Martin F."/>
            <person name="Vilgalys R."/>
            <person name="Bonito G."/>
        </authorList>
    </citation>
    <scope>NUCLEOTIDE SEQUENCE [LARGE SCALE GENOMIC DNA]</scope>
    <source>
        <strain evidence="2 4">AG-77</strain>
    </source>
</reference>
<feature type="region of interest" description="Disordered" evidence="1">
    <location>
        <begin position="146"/>
        <end position="177"/>
    </location>
</feature>
<proteinExistence type="predicted"/>
<evidence type="ECO:0000313" key="3">
    <source>
        <dbReference type="EMBL" id="OAQ28100.1"/>
    </source>
</evidence>